<dbReference type="GO" id="GO:0009313">
    <property type="term" value="P:oligosaccharide catabolic process"/>
    <property type="evidence" value="ECO:0007669"/>
    <property type="project" value="TreeGrafter"/>
</dbReference>
<dbReference type="PANTHER" id="PTHR10628:SF30">
    <property type="entry name" value="EXO-ALPHA-SIALIDASE"/>
    <property type="match status" value="1"/>
</dbReference>
<feature type="domain" description="Laminin G" evidence="8">
    <location>
        <begin position="812"/>
        <end position="995"/>
    </location>
</feature>
<dbReference type="GO" id="GO:0016020">
    <property type="term" value="C:membrane"/>
    <property type="evidence" value="ECO:0007669"/>
    <property type="project" value="TreeGrafter"/>
</dbReference>
<dbReference type="SUPFAM" id="SSF49899">
    <property type="entry name" value="Concanavalin A-like lectins/glucanases"/>
    <property type="match status" value="3"/>
</dbReference>
<evidence type="ECO:0000256" key="7">
    <source>
        <dbReference type="SAM" id="SignalP"/>
    </source>
</evidence>
<organism evidence="9 10">
    <name type="scientific">Saccharothrix syringae</name>
    <name type="common">Nocardiopsis syringae</name>
    <dbReference type="NCBI Taxonomy" id="103733"/>
    <lineage>
        <taxon>Bacteria</taxon>
        <taxon>Bacillati</taxon>
        <taxon>Actinomycetota</taxon>
        <taxon>Actinomycetes</taxon>
        <taxon>Pseudonocardiales</taxon>
        <taxon>Pseudonocardiaceae</taxon>
        <taxon>Saccharothrix</taxon>
    </lineage>
</organism>
<dbReference type="GO" id="GO:0005737">
    <property type="term" value="C:cytoplasm"/>
    <property type="evidence" value="ECO:0007669"/>
    <property type="project" value="TreeGrafter"/>
</dbReference>
<feature type="chain" id="PRO_5024887628" description="exo-alpha-sialidase" evidence="7">
    <location>
        <begin position="23"/>
        <end position="995"/>
    </location>
</feature>
<feature type="compositionally biased region" description="Polar residues" evidence="6">
    <location>
        <begin position="387"/>
        <end position="399"/>
    </location>
</feature>
<feature type="signal peptide" evidence="7">
    <location>
        <begin position="1"/>
        <end position="22"/>
    </location>
</feature>
<dbReference type="Gene3D" id="2.60.120.200">
    <property type="match status" value="3"/>
</dbReference>
<dbReference type="EC" id="3.2.1.18" evidence="3"/>
<dbReference type="InterPro" id="IPR026856">
    <property type="entry name" value="Sialidase_fam"/>
</dbReference>
<sequence>MSRLLVTVLVLALAWVPAPASASGVGPSPSSIGVEHVLFKGGTGGYGCYRIPALVRTAADTLLAFAEARESPSCADRGDIDVVVRRSTNDGRTWGPARVVLSGVPGDPEKPFTRGNPAPVVDRTTGRVFLVSTSNEAIPNVPGGARLPWVQHSDDDGLTWSAAEQLPVSFDGTTRGWFATGPSHGVQLRGGRLVVGAHQAVGDVVRAGVLYSDDHGQTWQASATPDSFVAGKVRPGEVSVAELPNGDVYLAARNEIDSAPHRTRAISTDGGTTTSVHTQVPTLVTPNVQGAVLTLGSGVMLFSGPSDPQDRELMRIRYSTDDGVTWGAGALVNTGRAGYSDLAELATGEIGLLYEGGQDFSADEIRFNRFTTRQAQVPGGTSPAAEASQSAGPTSPDVTAQANDAYVRGSVNGGLVGQADVPWARSLDVGAEDFTVELSFRHTGSTADQALFWAYGQGSTPPQVWVRLQQGQVVAWVRGTQGTATAAVDGTYADDAWHRLTLTRAGDRITLAVDGASAAAAGVAGAVTGGRTGVKLGARLDGANPFSGTLRDVRLRKAGALVLDLPLRVVDTAVAPTRTRSPITDDISGNCADGTILGAYRPTVAGRVGGGALAVDATHPGVEVPYTPVIDPGARDFAFSLWFRYQAGTANHALLWAYGATSGAPSVWVRAQPGQDRLYAWVETDTGPVAVALADPSAARAFGDDAWHEVVLRRVGDRVELAVDGGTPAAATGLTGSVSGTLGVRVGSKPGDTDVLTGQLDDVRLDIAGQRVLRWGFEHQNTQAHDVVRTPLGPATADVSAHCHHSAVRGGAATTAGAVGRALAFDGVDDAVLVPYQALPGDFSIDFRVRYTAGTTDQVLVWAYGLGATERALWLRAQPGQDRLYAMVQTDAGTAAVAAPDANAFGDGRWHQVELRRTGTALELLVDGTVRGTATVRGTPTYGDAFAVDGIQLGMRPGGTEAFKGALDEFRVRRGAATITHLPFEAVTTEPFARG</sequence>
<evidence type="ECO:0000256" key="3">
    <source>
        <dbReference type="ARBA" id="ARBA00012733"/>
    </source>
</evidence>
<dbReference type="InterPro" id="IPR036278">
    <property type="entry name" value="Sialidase_sf"/>
</dbReference>
<keyword evidence="5" id="KW-1015">Disulfide bond</keyword>
<dbReference type="Proteomes" id="UP000325787">
    <property type="component" value="Chromosome"/>
</dbReference>
<accession>A0A5Q0GSY7</accession>
<evidence type="ECO:0000256" key="6">
    <source>
        <dbReference type="SAM" id="MobiDB-lite"/>
    </source>
</evidence>
<evidence type="ECO:0000256" key="4">
    <source>
        <dbReference type="ARBA" id="ARBA00022729"/>
    </source>
</evidence>
<evidence type="ECO:0000313" key="9">
    <source>
        <dbReference type="EMBL" id="QFZ17033.1"/>
    </source>
</evidence>
<dbReference type="PROSITE" id="PS50025">
    <property type="entry name" value="LAM_G_DOMAIN"/>
    <property type="match status" value="2"/>
</dbReference>
<dbReference type="CDD" id="cd15482">
    <property type="entry name" value="Sialidase_non-viral"/>
    <property type="match status" value="1"/>
</dbReference>
<protein>
    <recommendedName>
        <fullName evidence="3">exo-alpha-sialidase</fullName>
        <ecNumber evidence="3">3.2.1.18</ecNumber>
    </recommendedName>
</protein>
<name>A0A5Q0GSY7_SACSY</name>
<dbReference type="AlphaFoldDB" id="A0A5Q0GSY7"/>
<dbReference type="Pfam" id="PF13088">
    <property type="entry name" value="BNR_2"/>
    <property type="match status" value="1"/>
</dbReference>
<evidence type="ECO:0000313" key="10">
    <source>
        <dbReference type="Proteomes" id="UP000325787"/>
    </source>
</evidence>
<dbReference type="Pfam" id="PF13385">
    <property type="entry name" value="Laminin_G_3"/>
    <property type="match status" value="3"/>
</dbReference>
<evidence type="ECO:0000256" key="5">
    <source>
        <dbReference type="ARBA" id="ARBA00023157"/>
    </source>
</evidence>
<dbReference type="KEGG" id="ssyi:EKG83_05720"/>
<dbReference type="Gene3D" id="2.120.10.10">
    <property type="match status" value="1"/>
</dbReference>
<feature type="domain" description="Laminin G" evidence="8">
    <location>
        <begin position="408"/>
        <end position="591"/>
    </location>
</feature>
<gene>
    <name evidence="9" type="ORF">EKG83_05720</name>
</gene>
<dbReference type="CDD" id="cd00110">
    <property type="entry name" value="LamG"/>
    <property type="match status" value="1"/>
</dbReference>
<feature type="region of interest" description="Disordered" evidence="6">
    <location>
        <begin position="374"/>
        <end position="399"/>
    </location>
</feature>
<evidence type="ECO:0000256" key="2">
    <source>
        <dbReference type="ARBA" id="ARBA00009348"/>
    </source>
</evidence>
<comment type="similarity">
    <text evidence="2">Belongs to the glycosyl hydrolase 33 family.</text>
</comment>
<reference evidence="10" key="1">
    <citation type="journal article" date="2021" name="Curr. Microbiol.">
        <title>Complete genome of nocamycin-producing strain Saccharothrix syringae NRRL B-16468 reveals the biosynthetic potential for secondary metabolites.</title>
        <authorList>
            <person name="Mo X."/>
            <person name="Yang S."/>
        </authorList>
    </citation>
    <scope>NUCLEOTIDE SEQUENCE [LARGE SCALE GENOMIC DNA]</scope>
    <source>
        <strain evidence="10">ATCC 51364 / DSM 43886 / JCM 6844 / KCTC 9398 / NBRC 14523 / NRRL B-16468 / INA 2240</strain>
    </source>
</reference>
<dbReference type="SMART" id="SM00560">
    <property type="entry name" value="LamGL"/>
    <property type="match status" value="2"/>
</dbReference>
<dbReference type="PANTHER" id="PTHR10628">
    <property type="entry name" value="SIALIDASE"/>
    <property type="match status" value="1"/>
</dbReference>
<comment type="catalytic activity">
    <reaction evidence="1">
        <text>Hydrolysis of alpha-(2-&gt;3)-, alpha-(2-&gt;6)-, alpha-(2-&gt;8)- glycosidic linkages of terminal sialic acid residues in oligosaccharides, glycoproteins, glycolipids, colominic acid and synthetic substrates.</text>
        <dbReference type="EC" id="3.2.1.18"/>
    </reaction>
</comment>
<dbReference type="GO" id="GO:0004308">
    <property type="term" value="F:exo-alpha-sialidase activity"/>
    <property type="evidence" value="ECO:0007669"/>
    <property type="project" value="UniProtKB-EC"/>
</dbReference>
<dbReference type="RefSeq" id="WP_153277900.1">
    <property type="nucleotide sequence ID" value="NZ_CP034550.1"/>
</dbReference>
<dbReference type="InterPro" id="IPR001791">
    <property type="entry name" value="Laminin_G"/>
</dbReference>
<proteinExistence type="inferred from homology"/>
<evidence type="ECO:0000259" key="8">
    <source>
        <dbReference type="PROSITE" id="PS50025"/>
    </source>
</evidence>
<keyword evidence="10" id="KW-1185">Reference proteome</keyword>
<dbReference type="EMBL" id="CP034550">
    <property type="protein sequence ID" value="QFZ17033.1"/>
    <property type="molecule type" value="Genomic_DNA"/>
</dbReference>
<dbReference type="SUPFAM" id="SSF50939">
    <property type="entry name" value="Sialidases"/>
    <property type="match status" value="1"/>
</dbReference>
<dbReference type="GO" id="GO:0006689">
    <property type="term" value="P:ganglioside catabolic process"/>
    <property type="evidence" value="ECO:0007669"/>
    <property type="project" value="TreeGrafter"/>
</dbReference>
<evidence type="ECO:0000256" key="1">
    <source>
        <dbReference type="ARBA" id="ARBA00000427"/>
    </source>
</evidence>
<keyword evidence="4 7" id="KW-0732">Signal</keyword>
<dbReference type="InterPro" id="IPR013320">
    <property type="entry name" value="ConA-like_dom_sf"/>
</dbReference>
<dbReference type="InterPro" id="IPR006558">
    <property type="entry name" value="LamG-like"/>
</dbReference>
<dbReference type="SMART" id="SM00282">
    <property type="entry name" value="LamG"/>
    <property type="match status" value="3"/>
</dbReference>
<dbReference type="InterPro" id="IPR011040">
    <property type="entry name" value="Sialidase"/>
</dbReference>